<dbReference type="EMBL" id="JAEKFT010000014">
    <property type="protein sequence ID" value="MBT0962186.1"/>
    <property type="molecule type" value="Genomic_DNA"/>
</dbReference>
<dbReference type="Proteomes" id="UP000694660">
    <property type="component" value="Unassembled WGS sequence"/>
</dbReference>
<keyword evidence="3" id="KW-1185">Reference proteome</keyword>
<dbReference type="AlphaFoldDB" id="A0A944HDP2"/>
<evidence type="ECO:0000313" key="3">
    <source>
        <dbReference type="Proteomes" id="UP000694660"/>
    </source>
</evidence>
<sequence>MKSLFSLLALCGLVFFAVPASAQDLTFRGCTDSAGRAVPSRLDTEAPTLVTTQMSASGPLIVYNPRALPEVSDAVRAFFYAHECARHSLGIVRDTPSADAARRADCEGLATLQRSGMLVSGEDVVRLQSSLVLSPEQWARVPGPARGFDLTACQVRRAIPPSDPAWNRCVHRCGDRLFHCGRSDSCQRAYDRCQADCAR</sequence>
<keyword evidence="1" id="KW-0732">Signal</keyword>
<feature type="signal peptide" evidence="1">
    <location>
        <begin position="1"/>
        <end position="22"/>
    </location>
</feature>
<dbReference type="RefSeq" id="WP_214362115.1">
    <property type="nucleotide sequence ID" value="NZ_JAEKFT010000014.1"/>
</dbReference>
<evidence type="ECO:0000313" key="2">
    <source>
        <dbReference type="EMBL" id="MBT0962186.1"/>
    </source>
</evidence>
<feature type="chain" id="PRO_5037052482" evidence="1">
    <location>
        <begin position="23"/>
        <end position="199"/>
    </location>
</feature>
<protein>
    <submittedName>
        <fullName evidence="2">Uncharacterized protein</fullName>
    </submittedName>
</protein>
<name>A0A944HDP2_DENI1</name>
<proteinExistence type="predicted"/>
<evidence type="ECO:0000256" key="1">
    <source>
        <dbReference type="SAM" id="SignalP"/>
    </source>
</evidence>
<accession>A0A944HDP2</accession>
<organism evidence="2 3">
    <name type="scientific">Denitromonas iodatirespirans</name>
    <dbReference type="NCBI Taxonomy" id="2795389"/>
    <lineage>
        <taxon>Bacteria</taxon>
        <taxon>Pseudomonadati</taxon>
        <taxon>Pseudomonadota</taxon>
        <taxon>Betaproteobacteria</taxon>
        <taxon>Rhodocyclales</taxon>
        <taxon>Zoogloeaceae</taxon>
        <taxon>Denitromonas</taxon>
    </lineage>
</organism>
<gene>
    <name evidence="2" type="ORF">I8J34_13475</name>
</gene>
<comment type="caution">
    <text evidence="2">The sequence shown here is derived from an EMBL/GenBank/DDBJ whole genome shotgun (WGS) entry which is preliminary data.</text>
</comment>
<reference evidence="3" key="1">
    <citation type="journal article" date="2022" name="ISME J.">
        <title>Genetic and phylogenetic analysis of dissimilatory iodate-reducing bacteria identifies potential niches across the world's oceans.</title>
        <authorList>
            <person name="Reyes-Umana V."/>
            <person name="Henning Z."/>
            <person name="Lee K."/>
            <person name="Barnum T.P."/>
            <person name="Coates J.D."/>
        </authorList>
    </citation>
    <scope>NUCLEOTIDE SEQUENCE [LARGE SCALE GENOMIC DNA]</scope>
    <source>
        <strain evidence="3">IR12</strain>
    </source>
</reference>